<evidence type="ECO:0000313" key="2">
    <source>
        <dbReference type="Proteomes" id="UP000652219"/>
    </source>
</evidence>
<name>A0A8H6JWP4_9PEZI</name>
<dbReference type="AlphaFoldDB" id="A0A8H6JWP4"/>
<dbReference type="EMBL" id="WIGN01000006">
    <property type="protein sequence ID" value="KAF6820206.1"/>
    <property type="molecule type" value="Genomic_DNA"/>
</dbReference>
<gene>
    <name evidence="1" type="ORF">CSOJ01_00909</name>
</gene>
<reference evidence="1 2" key="1">
    <citation type="journal article" date="2020" name="Phytopathology">
        <title>Genome Sequence Resources of Colletotrichum truncatum, C. plurivorum, C. musicola, and C. sojae: Four Species Pathogenic to Soybean (Glycine max).</title>
        <authorList>
            <person name="Rogerio F."/>
            <person name="Boufleur T.R."/>
            <person name="Ciampi-Guillardi M."/>
            <person name="Sukno S.A."/>
            <person name="Thon M.R."/>
            <person name="Massola Junior N.S."/>
            <person name="Baroncelli R."/>
        </authorList>
    </citation>
    <scope>NUCLEOTIDE SEQUENCE [LARGE SCALE GENOMIC DNA]</scope>
    <source>
        <strain evidence="1 2">LFN0009</strain>
    </source>
</reference>
<dbReference type="Proteomes" id="UP000652219">
    <property type="component" value="Unassembled WGS sequence"/>
</dbReference>
<protein>
    <submittedName>
        <fullName evidence="1">Uncharacterized protein</fullName>
    </submittedName>
</protein>
<comment type="caution">
    <text evidence="1">The sequence shown here is derived from an EMBL/GenBank/DDBJ whole genome shotgun (WGS) entry which is preliminary data.</text>
</comment>
<evidence type="ECO:0000313" key="1">
    <source>
        <dbReference type="EMBL" id="KAF6820206.1"/>
    </source>
</evidence>
<accession>A0A8H6JWP4</accession>
<organism evidence="1 2">
    <name type="scientific">Colletotrichum sojae</name>
    <dbReference type="NCBI Taxonomy" id="2175907"/>
    <lineage>
        <taxon>Eukaryota</taxon>
        <taxon>Fungi</taxon>
        <taxon>Dikarya</taxon>
        <taxon>Ascomycota</taxon>
        <taxon>Pezizomycotina</taxon>
        <taxon>Sordariomycetes</taxon>
        <taxon>Hypocreomycetidae</taxon>
        <taxon>Glomerellales</taxon>
        <taxon>Glomerellaceae</taxon>
        <taxon>Colletotrichum</taxon>
        <taxon>Colletotrichum orchidearum species complex</taxon>
    </lineage>
</organism>
<proteinExistence type="predicted"/>
<keyword evidence="2" id="KW-1185">Reference proteome</keyword>
<sequence length="66" mass="7388">MPCHAACGFAQEQEQAELQTTLRGAADAANRRQQWVQQMVQCGDDPLSADDKRAVGRGWPRLKDEF</sequence>